<evidence type="ECO:0000256" key="2">
    <source>
        <dbReference type="SAM" id="Phobius"/>
    </source>
</evidence>
<feature type="compositionally biased region" description="Polar residues" evidence="1">
    <location>
        <begin position="446"/>
        <end position="456"/>
    </location>
</feature>
<feature type="region of interest" description="Disordered" evidence="1">
    <location>
        <begin position="664"/>
        <end position="702"/>
    </location>
</feature>
<keyword evidence="2" id="KW-0812">Transmembrane</keyword>
<feature type="transmembrane region" description="Helical" evidence="2">
    <location>
        <begin position="372"/>
        <end position="389"/>
    </location>
</feature>
<gene>
    <name evidence="3" type="ORF">M0812_01701</name>
</gene>
<feature type="region of interest" description="Disordered" evidence="1">
    <location>
        <begin position="123"/>
        <end position="150"/>
    </location>
</feature>
<name>A0AAV7Z397_9EUKA</name>
<evidence type="ECO:0000313" key="3">
    <source>
        <dbReference type="EMBL" id="KAJ3434583.1"/>
    </source>
</evidence>
<dbReference type="EMBL" id="JANTQA010000042">
    <property type="protein sequence ID" value="KAJ3434583.1"/>
    <property type="molecule type" value="Genomic_DNA"/>
</dbReference>
<evidence type="ECO:0000313" key="4">
    <source>
        <dbReference type="Proteomes" id="UP001146793"/>
    </source>
</evidence>
<dbReference type="PANTHER" id="PTHR36911:SF1">
    <property type="entry name" value="LIM ZINC-BINDING DOMAIN-CONTAINING PROTEIN"/>
    <property type="match status" value="1"/>
</dbReference>
<dbReference type="InterPro" id="IPR046807">
    <property type="entry name" value="Tra1_central"/>
</dbReference>
<sequence length="1358" mass="159317">MFQSLIKSIKEDNEEILYKTLPSLKENILIFALQEEPLELLALFKELQEYLMKKEPTFERGITHSIRNMILNILKSTSLSTNFPLDFKQLFDLLLYLTPIENESNSIICIQMLTTFYLPTKKEQKEPKEPSQQKDLREEIEKRQKQKLQNEGIKQESKKYFGEENCIKKLLEMTKTFYENLTLCNQGSFEGKILRSKYSYKIFVQLFELIHTIFLQNPKICNSYQNYFLEKASIISKSQIKPTLLLSDQQGSRTFLDLRCSSLLFIFRVLEIYPMVDYTNVVSFIINSGFKLLSELPDEMLTVRIQIMMLFERIYLSKYQKAFLNPYILNNLFNCQLIFGKTRQSQKNIFPIAINIISLISIGLVKYFKNEYIFNFFIFINRFVFQTLFKIRKPNKLNFIIKRYEIIQTILNNDNGNNNLKNEQNKGQSNTNSKQNTNNGGSSNKESNQTKSNNNDGMFLNFDLLPDIDLKKPNKQTISTTNNDMGINMDLEMKMLLDFDFNTTPIIEDQNNSSIFANTNKEKQDQENNNQGNENENGKEETEEKDKKKMKKKKKEKKRKRKILKKIDKATLEKLKTYKSLIKEIIECITFLTMLLRNPNQNPPGKRTFLTNKQRLIFSSLLKNTFKCLININKLQNNNDDKNKNGGDHNETDQKNKKFEMEIENNTNDNQSKSKSKEIYNDNNDNTTTTTTNNNNSTKNSNEIYITNKKNQTLTMEKILNGTKVGSTFLSNLSELFLAISSRSLQPILRTTIDFLFKYFIKDYRTIEFLRFFFLPKNFSVYVPDVFLTFLIEKITNLNEKKIGPMIFILFEFIFESLSSIKKISKNFLLHQNPDPVIKKYLSRIITYTINCIKSDENPLKYIQFLTFIFEKTKNFESIVVMEITGFLPNFFDIFQRIAILGSMGASHSHQDEIQNIAIAELCVELPVSALTILPYYKMYVDQLIIALEYGKKHLVKKVLKILNYLFDLKYHLEPTPPHELRLNKALLRHINNKKSKKIGLLAAKVFSKLGIQSKAMLVNWQIHSNYKNLYFANNFFKLHLNFENNKGNVKNNNQFKIGIDKSINLSIKLLNKLINKVNDDHDHDSANTEYGFKIKKLTFNFLFIVLINVLKLKNSINNSNQQNNNGGNENENGNYNFFTNNKIIIKKYQSISKKYLNNFVKKILKVILLSTLDDEIKRELENGNLIIKNPSLFFFHVFFSIFTKENSFIETRIDPLIFLKVLTEIVGENNTQRSEFALKYLSKFFEKYLLTLNVNNNNHNNNYSNINNINNENQNNDLKILDSYLYYVISFCYDSKCFNKKIGSKIILLFCKKFPQEYLFRHYYKISSALIFSLHNIVYNFFKPSSKIGIKDIFKIN</sequence>
<feature type="transmembrane region" description="Helical" evidence="2">
    <location>
        <begin position="348"/>
        <end position="365"/>
    </location>
</feature>
<accession>A0AAV7Z397</accession>
<evidence type="ECO:0000256" key="1">
    <source>
        <dbReference type="SAM" id="MobiDB-lite"/>
    </source>
</evidence>
<feature type="compositionally biased region" description="Basic and acidic residues" evidence="1">
    <location>
        <begin position="536"/>
        <end position="547"/>
    </location>
</feature>
<feature type="compositionally biased region" description="Basic residues" evidence="1">
    <location>
        <begin position="548"/>
        <end position="561"/>
    </location>
</feature>
<feature type="compositionally biased region" description="Low complexity" evidence="1">
    <location>
        <begin position="681"/>
        <end position="702"/>
    </location>
</feature>
<keyword evidence="2" id="KW-0472">Membrane</keyword>
<protein>
    <submittedName>
        <fullName evidence="3">Anillin</fullName>
    </submittedName>
</protein>
<dbReference type="Pfam" id="PF20175">
    <property type="entry name" value="Tra1_central"/>
    <property type="match status" value="1"/>
</dbReference>
<dbReference type="PANTHER" id="PTHR36911">
    <property type="entry name" value="LIM ZINC-BINDING DOMAIN-CONTAINING PROTEIN-RELATED"/>
    <property type="match status" value="1"/>
</dbReference>
<feature type="compositionally biased region" description="Basic and acidic residues" evidence="1">
    <location>
        <begin position="123"/>
        <end position="143"/>
    </location>
</feature>
<keyword evidence="2" id="KW-1133">Transmembrane helix</keyword>
<comment type="caution">
    <text evidence="3">The sequence shown here is derived from an EMBL/GenBank/DDBJ whole genome shotgun (WGS) entry which is preliminary data.</text>
</comment>
<feature type="compositionally biased region" description="Low complexity" evidence="1">
    <location>
        <begin position="417"/>
        <end position="445"/>
    </location>
</feature>
<feature type="region of interest" description="Disordered" evidence="1">
    <location>
        <begin position="521"/>
        <end position="561"/>
    </location>
</feature>
<feature type="region of interest" description="Disordered" evidence="1">
    <location>
        <begin position="417"/>
        <end position="456"/>
    </location>
</feature>
<organism evidence="3 4">
    <name type="scientific">Anaeramoeba flamelloides</name>
    <dbReference type="NCBI Taxonomy" id="1746091"/>
    <lineage>
        <taxon>Eukaryota</taxon>
        <taxon>Metamonada</taxon>
        <taxon>Anaeramoebidae</taxon>
        <taxon>Anaeramoeba</taxon>
    </lineage>
</organism>
<dbReference type="Proteomes" id="UP001146793">
    <property type="component" value="Unassembled WGS sequence"/>
</dbReference>
<proteinExistence type="predicted"/>
<feature type="region of interest" description="Disordered" evidence="1">
    <location>
        <begin position="636"/>
        <end position="655"/>
    </location>
</feature>
<feature type="compositionally biased region" description="Basic and acidic residues" evidence="1">
    <location>
        <begin position="639"/>
        <end position="655"/>
    </location>
</feature>
<reference evidence="3" key="1">
    <citation type="submission" date="2022-08" db="EMBL/GenBank/DDBJ databases">
        <title>Novel sulphate-reducing endosymbionts in the free-living metamonad Anaeramoeba.</title>
        <authorList>
            <person name="Jerlstrom-Hultqvist J."/>
            <person name="Cepicka I."/>
            <person name="Gallot-Lavallee L."/>
            <person name="Salas-Leiva D."/>
            <person name="Curtis B.A."/>
            <person name="Zahonova K."/>
            <person name="Pipaliya S."/>
            <person name="Dacks J."/>
            <person name="Roger A.J."/>
        </authorList>
    </citation>
    <scope>NUCLEOTIDE SEQUENCE</scope>
    <source>
        <strain evidence="3">Busselton2</strain>
    </source>
</reference>
<feature type="compositionally biased region" description="Polar residues" evidence="1">
    <location>
        <begin position="664"/>
        <end position="673"/>
    </location>
</feature>